<dbReference type="Proteomes" id="UP000321436">
    <property type="component" value="Unassembled WGS sequence"/>
</dbReference>
<dbReference type="InterPro" id="IPR012373">
    <property type="entry name" value="Ferrdict_sens_TM"/>
</dbReference>
<gene>
    <name evidence="3" type="ORF">CCY01nite_33320</name>
</gene>
<dbReference type="InterPro" id="IPR032508">
    <property type="entry name" value="FecR_C"/>
</dbReference>
<evidence type="ECO:0000313" key="4">
    <source>
        <dbReference type="Proteomes" id="UP000321436"/>
    </source>
</evidence>
<dbReference type="AlphaFoldDB" id="A0A512RN05"/>
<dbReference type="Pfam" id="PF04773">
    <property type="entry name" value="FecR"/>
    <property type="match status" value="1"/>
</dbReference>
<evidence type="ECO:0008006" key="5">
    <source>
        <dbReference type="Google" id="ProtNLM"/>
    </source>
</evidence>
<protein>
    <recommendedName>
        <fullName evidence="5">Iron dicitrate transporter FecR</fullName>
    </recommendedName>
</protein>
<reference evidence="3 4" key="1">
    <citation type="submission" date="2019-07" db="EMBL/GenBank/DDBJ databases">
        <title>Whole genome shotgun sequence of Chitinophaga cymbidii NBRC 109752.</title>
        <authorList>
            <person name="Hosoyama A."/>
            <person name="Uohara A."/>
            <person name="Ohji S."/>
            <person name="Ichikawa N."/>
        </authorList>
    </citation>
    <scope>NUCLEOTIDE SEQUENCE [LARGE SCALE GENOMIC DNA]</scope>
    <source>
        <strain evidence="3 4">NBRC 109752</strain>
    </source>
</reference>
<comment type="caution">
    <text evidence="3">The sequence shown here is derived from an EMBL/GenBank/DDBJ whole genome shotgun (WGS) entry which is preliminary data.</text>
</comment>
<dbReference type="PANTHER" id="PTHR30273">
    <property type="entry name" value="PERIPLASMIC SIGNAL SENSOR AND SIGMA FACTOR ACTIVATOR FECR-RELATED"/>
    <property type="match status" value="1"/>
</dbReference>
<dbReference type="Pfam" id="PF16344">
    <property type="entry name" value="FecR_C"/>
    <property type="match status" value="1"/>
</dbReference>
<organism evidence="3 4">
    <name type="scientific">Chitinophaga cymbidii</name>
    <dbReference type="NCBI Taxonomy" id="1096750"/>
    <lineage>
        <taxon>Bacteria</taxon>
        <taxon>Pseudomonadati</taxon>
        <taxon>Bacteroidota</taxon>
        <taxon>Chitinophagia</taxon>
        <taxon>Chitinophagales</taxon>
        <taxon>Chitinophagaceae</taxon>
        <taxon>Chitinophaga</taxon>
    </lineage>
</organism>
<dbReference type="InterPro" id="IPR006860">
    <property type="entry name" value="FecR"/>
</dbReference>
<name>A0A512RN05_9BACT</name>
<feature type="domain" description="Protein FecR C-terminal" evidence="2">
    <location>
        <begin position="311"/>
        <end position="379"/>
    </location>
</feature>
<dbReference type="EMBL" id="BKAU01000004">
    <property type="protein sequence ID" value="GEP97072.1"/>
    <property type="molecule type" value="Genomic_DNA"/>
</dbReference>
<sequence length="381" mass="41977">MLDLLARDTWTEEECRWLLHYLEHTPGTELRGYLLERFRRQGITVPDSALQARLLDRIHERIRPQGETPVVPLRRRPWKTAAAAAVIAAIAGGAWFFTQPSGKQPQQLAKQATPADRKDVLPGGNKARLVLANGRTVSLEQAAEGRISGDGERVNKEDDGLVYEPSTHSGINKLITPNGGQYRVQLADGTIVWLNAASCLQYPASFNGSDRTVALTGEAYFEVAQDASKPFFVKVNGMTVQVLGTSFNVNAYPEEKSFTTTLLQGAVRVVAGKRQTTLAPGEQSVLEQHSGSLRRAAADTEDAVAWKNGILTFRNDELAAVMRDISRWYDVEIIYAAGIDEKIHVTGAMRKQEQLSQALKILELTAELHFSVQGRTVTVSK</sequence>
<accession>A0A512RN05</accession>
<proteinExistence type="predicted"/>
<dbReference type="Gene3D" id="3.55.50.30">
    <property type="match status" value="1"/>
</dbReference>
<dbReference type="PANTHER" id="PTHR30273:SF2">
    <property type="entry name" value="PROTEIN FECR"/>
    <property type="match status" value="1"/>
</dbReference>
<keyword evidence="4" id="KW-1185">Reference proteome</keyword>
<dbReference type="PIRSF" id="PIRSF018266">
    <property type="entry name" value="FecR"/>
    <property type="match status" value="1"/>
</dbReference>
<dbReference type="FunFam" id="2.60.120.1440:FF:000001">
    <property type="entry name" value="Putative anti-sigma factor"/>
    <property type="match status" value="1"/>
</dbReference>
<dbReference type="Gene3D" id="2.60.120.1440">
    <property type="match status" value="1"/>
</dbReference>
<feature type="domain" description="FecR protein" evidence="1">
    <location>
        <begin position="174"/>
        <end position="268"/>
    </location>
</feature>
<evidence type="ECO:0000259" key="2">
    <source>
        <dbReference type="Pfam" id="PF16344"/>
    </source>
</evidence>
<dbReference type="GO" id="GO:0016989">
    <property type="term" value="F:sigma factor antagonist activity"/>
    <property type="evidence" value="ECO:0007669"/>
    <property type="project" value="TreeGrafter"/>
</dbReference>
<evidence type="ECO:0000313" key="3">
    <source>
        <dbReference type="EMBL" id="GEP97072.1"/>
    </source>
</evidence>
<evidence type="ECO:0000259" key="1">
    <source>
        <dbReference type="Pfam" id="PF04773"/>
    </source>
</evidence>